<dbReference type="WBParaSite" id="RSKR_0000570000.1">
    <property type="protein sequence ID" value="RSKR_0000570000.1"/>
    <property type="gene ID" value="RSKR_0000570000"/>
</dbReference>
<accession>A0AC35TZF1</accession>
<evidence type="ECO:0000313" key="2">
    <source>
        <dbReference type="WBParaSite" id="RSKR_0000570000.1"/>
    </source>
</evidence>
<protein>
    <submittedName>
        <fullName evidence="2">DBD_Tnp_Mut domain-containing protein</fullName>
    </submittedName>
</protein>
<sequence length="435" mass="50214">MYRLIRALFKELGFDILPDVRIVNEFKKQMECGTVETSKVDFVNKNGEKDQFDHAELDKIKSIKLHGKEYEIEKHLTGDYKFLNAVIGHRGASAAYPCIKCISKTRVGKRGKTWVQFRVCMNRKQAVTSYPTNHFSLDRKPIFNNIDPDCIHCPFLHILMGIFKSSHTSTRKYLYELDNPKTDQSDVSFKDTEGDELMDVSNASEDEMMEQSNASEEEIDDIIEDEDEEEDEENEDDQHSDCSDKEDDNDGEEEVTEIITSEWLKTFDINVKSTKAKASKHWQTFSGNNVSKILNKVELLFVNFDEMNLADKEVLDGYKKIFEALKEVKSYSVARQLNPMEIECAIKATDRFKKAISSKTLGLTVQPKAHLLATHMPEQIKKYRSLNYFSEQPIESLHGLVNRNMIRVSGLSDSESLKYLIHLQNQRSSFYDTQY</sequence>
<name>A0AC35TZF1_9BILA</name>
<dbReference type="Proteomes" id="UP000095286">
    <property type="component" value="Unplaced"/>
</dbReference>
<proteinExistence type="predicted"/>
<evidence type="ECO:0000313" key="1">
    <source>
        <dbReference type="Proteomes" id="UP000095286"/>
    </source>
</evidence>
<reference evidence="2" key="1">
    <citation type="submission" date="2016-11" db="UniProtKB">
        <authorList>
            <consortium name="WormBaseParasite"/>
        </authorList>
    </citation>
    <scope>IDENTIFICATION</scope>
    <source>
        <strain evidence="2">KR3021</strain>
    </source>
</reference>
<organism evidence="1 2">
    <name type="scientific">Rhabditophanes sp. KR3021</name>
    <dbReference type="NCBI Taxonomy" id="114890"/>
    <lineage>
        <taxon>Eukaryota</taxon>
        <taxon>Metazoa</taxon>
        <taxon>Ecdysozoa</taxon>
        <taxon>Nematoda</taxon>
        <taxon>Chromadorea</taxon>
        <taxon>Rhabditida</taxon>
        <taxon>Tylenchina</taxon>
        <taxon>Panagrolaimomorpha</taxon>
        <taxon>Strongyloidoidea</taxon>
        <taxon>Alloionematidae</taxon>
        <taxon>Rhabditophanes</taxon>
    </lineage>
</organism>